<name>A0A1I7ZUY0_9BILA</name>
<proteinExistence type="predicted"/>
<dbReference type="WBParaSite" id="L893_g30044.t1">
    <property type="protein sequence ID" value="L893_g30044.t1"/>
    <property type="gene ID" value="L893_g30044"/>
</dbReference>
<evidence type="ECO:0000313" key="2">
    <source>
        <dbReference type="WBParaSite" id="L893_g30044.t1"/>
    </source>
</evidence>
<accession>A0A1I7ZUY0</accession>
<keyword evidence="1" id="KW-1185">Reference proteome</keyword>
<evidence type="ECO:0000313" key="1">
    <source>
        <dbReference type="Proteomes" id="UP000095287"/>
    </source>
</evidence>
<sequence length="66" mass="7562">MSTVVIAPSRVARCKTSENESKIAICEENKTRNKKTREDTKSPPKWERTAFAHFHSVDLQNSSDRI</sequence>
<protein>
    <submittedName>
        <fullName evidence="2">Uncharacterized protein</fullName>
    </submittedName>
</protein>
<dbReference type="AlphaFoldDB" id="A0A1I7ZUY0"/>
<reference evidence="2" key="1">
    <citation type="submission" date="2016-11" db="UniProtKB">
        <authorList>
            <consortium name="WormBaseParasite"/>
        </authorList>
    </citation>
    <scope>IDENTIFICATION</scope>
</reference>
<dbReference type="Proteomes" id="UP000095287">
    <property type="component" value="Unplaced"/>
</dbReference>
<organism evidence="1 2">
    <name type="scientific">Steinernema glaseri</name>
    <dbReference type="NCBI Taxonomy" id="37863"/>
    <lineage>
        <taxon>Eukaryota</taxon>
        <taxon>Metazoa</taxon>
        <taxon>Ecdysozoa</taxon>
        <taxon>Nematoda</taxon>
        <taxon>Chromadorea</taxon>
        <taxon>Rhabditida</taxon>
        <taxon>Tylenchina</taxon>
        <taxon>Panagrolaimomorpha</taxon>
        <taxon>Strongyloidoidea</taxon>
        <taxon>Steinernematidae</taxon>
        <taxon>Steinernema</taxon>
    </lineage>
</organism>